<dbReference type="PANTHER" id="PTHR32309:SF13">
    <property type="entry name" value="FERRIC ENTEROBACTIN TRANSPORT PROTEIN FEPE"/>
    <property type="match status" value="1"/>
</dbReference>
<feature type="transmembrane region" description="Helical" evidence="2">
    <location>
        <begin position="35"/>
        <end position="58"/>
    </location>
</feature>
<accession>A0A238KWG7</accession>
<keyword evidence="2" id="KW-0812">Transmembrane</keyword>
<dbReference type="AlphaFoldDB" id="A0A238KWG7"/>
<gene>
    <name evidence="3" type="ORF">COL8621_03287</name>
</gene>
<dbReference type="Proteomes" id="UP000202922">
    <property type="component" value="Unassembled WGS sequence"/>
</dbReference>
<dbReference type="EMBL" id="FXYE01000002">
    <property type="protein sequence ID" value="SMX46931.1"/>
    <property type="molecule type" value="Genomic_DNA"/>
</dbReference>
<keyword evidence="4" id="KW-1185">Reference proteome</keyword>
<proteinExistence type="predicted"/>
<feature type="transmembrane region" description="Helical" evidence="2">
    <location>
        <begin position="370"/>
        <end position="392"/>
    </location>
</feature>
<evidence type="ECO:0000256" key="1">
    <source>
        <dbReference type="SAM" id="MobiDB-lite"/>
    </source>
</evidence>
<organism evidence="3 4">
    <name type="scientific">Actibacterium lipolyticum</name>
    <dbReference type="NCBI Taxonomy" id="1524263"/>
    <lineage>
        <taxon>Bacteria</taxon>
        <taxon>Pseudomonadati</taxon>
        <taxon>Pseudomonadota</taxon>
        <taxon>Alphaproteobacteria</taxon>
        <taxon>Rhodobacterales</taxon>
        <taxon>Roseobacteraceae</taxon>
        <taxon>Actibacterium</taxon>
    </lineage>
</organism>
<reference evidence="4" key="1">
    <citation type="submission" date="2017-05" db="EMBL/GenBank/DDBJ databases">
        <authorList>
            <person name="Rodrigo-Torres L."/>
            <person name="Arahal R. D."/>
            <person name="Lucena T."/>
        </authorList>
    </citation>
    <scope>NUCLEOTIDE SEQUENCE [LARGE SCALE GENOMIC DNA]</scope>
    <source>
        <strain evidence="4">CECT 8621</strain>
    </source>
</reference>
<feature type="compositionally biased region" description="Low complexity" evidence="1">
    <location>
        <begin position="1"/>
        <end position="20"/>
    </location>
</feature>
<feature type="region of interest" description="Disordered" evidence="1">
    <location>
        <begin position="1"/>
        <end position="26"/>
    </location>
</feature>
<protein>
    <recommendedName>
        <fullName evidence="5">Sugar transporter</fullName>
    </recommendedName>
</protein>
<evidence type="ECO:0008006" key="5">
    <source>
        <dbReference type="Google" id="ProtNLM"/>
    </source>
</evidence>
<keyword evidence="2" id="KW-0472">Membrane</keyword>
<sequence>MYVKQPTPQPSKPASQAAAPVDPPARPAQAKRRHFAILGSFAAFVLIPVLVVAIYLWAVAVDQYASTVGFSVRKEEVSSAVELLGGVTELSGSSSSDTDILYEFIQSQKLVSTLDAKLDLKSLWSKPEFDPVFSFNPDGTIEDLMSYWSRMVKIYYDSSSRLIEVRILAFTADDATLIAEGIFQESSDMINALSAIAREDAVRYSREELDKSVERLKAAREAVTLFRNENQIVDPTVDLQTQAGLLGNLQAQLAEALIDVDLLASTTRQNDPRLAQANRRVEVIQGRIEEERRKRGISDVGGSGIEAYSTLVGEYERLTVDREFAEQTYVSSLAAYDSALAESARQSRYLAAHVQPTHAERAQYPQRITVLSLFSLFIFLIWAITLLVAYSLRDRR</sequence>
<dbReference type="GO" id="GO:0004713">
    <property type="term" value="F:protein tyrosine kinase activity"/>
    <property type="evidence" value="ECO:0007669"/>
    <property type="project" value="TreeGrafter"/>
</dbReference>
<dbReference type="GO" id="GO:0005886">
    <property type="term" value="C:plasma membrane"/>
    <property type="evidence" value="ECO:0007669"/>
    <property type="project" value="TreeGrafter"/>
</dbReference>
<dbReference type="InterPro" id="IPR050445">
    <property type="entry name" value="Bact_polysacc_biosynth/exp"/>
</dbReference>
<name>A0A238KWG7_9RHOB</name>
<evidence type="ECO:0000256" key="2">
    <source>
        <dbReference type="SAM" id="Phobius"/>
    </source>
</evidence>
<dbReference type="PANTHER" id="PTHR32309">
    <property type="entry name" value="TYROSINE-PROTEIN KINASE"/>
    <property type="match status" value="1"/>
</dbReference>
<keyword evidence="2" id="KW-1133">Transmembrane helix</keyword>
<evidence type="ECO:0000313" key="4">
    <source>
        <dbReference type="Proteomes" id="UP000202922"/>
    </source>
</evidence>
<evidence type="ECO:0000313" key="3">
    <source>
        <dbReference type="EMBL" id="SMX46931.1"/>
    </source>
</evidence>